<reference evidence="3" key="1">
    <citation type="journal article" date="2015" name="Nat. Genet.">
        <title>The genome and transcriptome of the zoonotic hookworm Ancylostoma ceylanicum identify infection-specific gene families.</title>
        <authorList>
            <person name="Schwarz E.M."/>
            <person name="Hu Y."/>
            <person name="Antoshechkin I."/>
            <person name="Miller M.M."/>
            <person name="Sternberg P.W."/>
            <person name="Aroian R.V."/>
        </authorList>
    </citation>
    <scope>NUCLEOTIDE SEQUENCE</scope>
    <source>
        <strain evidence="3">HY135</strain>
    </source>
</reference>
<accession>A0A016V526</accession>
<dbReference type="PANTHER" id="PTHR34311">
    <property type="entry name" value="PROTEIN CBG21698-RELATED"/>
    <property type="match status" value="1"/>
</dbReference>
<gene>
    <name evidence="2" type="primary">Acey_s0016.g2948</name>
    <name evidence="2" type="synonym">Acey-F19C7.1</name>
    <name evidence="2" type="ORF">Y032_0016g2948</name>
</gene>
<feature type="chain" id="PRO_5012745785" evidence="1">
    <location>
        <begin position="16"/>
        <end position="219"/>
    </location>
</feature>
<keyword evidence="3" id="KW-1185">Reference proteome</keyword>
<name>A0A016V526_9BILA</name>
<evidence type="ECO:0000256" key="1">
    <source>
        <dbReference type="SAM" id="SignalP"/>
    </source>
</evidence>
<organism evidence="2 3">
    <name type="scientific">Ancylostoma ceylanicum</name>
    <dbReference type="NCBI Taxonomy" id="53326"/>
    <lineage>
        <taxon>Eukaryota</taxon>
        <taxon>Metazoa</taxon>
        <taxon>Ecdysozoa</taxon>
        <taxon>Nematoda</taxon>
        <taxon>Chromadorea</taxon>
        <taxon>Rhabditida</taxon>
        <taxon>Rhabditina</taxon>
        <taxon>Rhabditomorpha</taxon>
        <taxon>Strongyloidea</taxon>
        <taxon>Ancylostomatidae</taxon>
        <taxon>Ancylostomatinae</taxon>
        <taxon>Ancylostoma</taxon>
    </lineage>
</organism>
<dbReference type="PANTHER" id="PTHR34311:SF4">
    <property type="entry name" value="NEMATODE SPECIFIC PEPTIDE FAMILY"/>
    <property type="match status" value="1"/>
</dbReference>
<dbReference type="EMBL" id="JARK01001352">
    <property type="protein sequence ID" value="EYC22789.1"/>
    <property type="molecule type" value="Genomic_DNA"/>
</dbReference>
<dbReference type="AlphaFoldDB" id="A0A016V526"/>
<protein>
    <submittedName>
        <fullName evidence="2">Uncharacterized protein</fullName>
    </submittedName>
</protein>
<sequence>MIAIILLGLVTLASGQQVESCDSARFNHCNQGLQQFWDIDTSNVWNDISLLNQAFITLLRPPYGIGNYVNICNGLANFYSCLGPKNILNCLGLVGLVGNNKSPQDAYSYMGLLADWRFKCGAGFFAVYESTSFTSCTQSTYVNYNNDMNKIVNDYKKNITADMNNACKYAQNLMDSYGAIYRNGACRATNAADAQWYGCQSGREYTNAQFKHCQHSTKC</sequence>
<feature type="signal peptide" evidence="1">
    <location>
        <begin position="1"/>
        <end position="15"/>
    </location>
</feature>
<dbReference type="Proteomes" id="UP000024635">
    <property type="component" value="Unassembled WGS sequence"/>
</dbReference>
<comment type="caution">
    <text evidence="2">The sequence shown here is derived from an EMBL/GenBank/DDBJ whole genome shotgun (WGS) entry which is preliminary data.</text>
</comment>
<proteinExistence type="predicted"/>
<evidence type="ECO:0000313" key="3">
    <source>
        <dbReference type="Proteomes" id="UP000024635"/>
    </source>
</evidence>
<keyword evidence="1" id="KW-0732">Signal</keyword>
<evidence type="ECO:0000313" key="2">
    <source>
        <dbReference type="EMBL" id="EYC22789.1"/>
    </source>
</evidence>
<dbReference type="STRING" id="53326.A0A016V526"/>
<dbReference type="OrthoDB" id="5798906at2759"/>